<evidence type="ECO:0000256" key="5">
    <source>
        <dbReference type="PIRSR" id="PIRSR604450-51"/>
    </source>
</evidence>
<dbReference type="EMBL" id="LHXM01000013">
    <property type="protein sequence ID" value="KXA91792.1"/>
    <property type="molecule type" value="Genomic_DNA"/>
</dbReference>
<dbReference type="PATRIC" id="fig|1698262.3.peg.85"/>
<dbReference type="Pfam" id="PF14821">
    <property type="entry name" value="Thr_synth_N"/>
    <property type="match status" value="1"/>
</dbReference>
<feature type="modified residue" description="N6-(pyridoxal phosphate)lysine" evidence="5">
    <location>
        <position position="112"/>
    </location>
</feature>
<organism evidence="8 9">
    <name type="scientific">candidate division MSBL1 archaeon SCGC-AAA259D18</name>
    <dbReference type="NCBI Taxonomy" id="1698262"/>
    <lineage>
        <taxon>Archaea</taxon>
        <taxon>Methanobacteriati</taxon>
        <taxon>Methanobacteriota</taxon>
        <taxon>candidate division MSBL1</taxon>
    </lineage>
</organism>
<dbReference type="InterPro" id="IPR036052">
    <property type="entry name" value="TrpB-like_PALP_sf"/>
</dbReference>
<feature type="domain" description="Tryptophan synthase beta chain-like PALP" evidence="6">
    <location>
        <begin position="103"/>
        <end position="413"/>
    </location>
</feature>
<dbReference type="Gene3D" id="3.40.50.1100">
    <property type="match status" value="2"/>
</dbReference>
<evidence type="ECO:0000256" key="2">
    <source>
        <dbReference type="ARBA" id="ARBA00005517"/>
    </source>
</evidence>
<evidence type="ECO:0000256" key="3">
    <source>
        <dbReference type="ARBA" id="ARBA00022898"/>
    </source>
</evidence>
<evidence type="ECO:0000256" key="1">
    <source>
        <dbReference type="ARBA" id="ARBA00001933"/>
    </source>
</evidence>
<dbReference type="EC" id="4.2.3.1" evidence="4"/>
<dbReference type="AlphaFoldDB" id="A0A133UC64"/>
<dbReference type="Gene3D" id="3.90.1380.10">
    <property type="entry name" value="Threonine synthase, N-terminal domain"/>
    <property type="match status" value="1"/>
</dbReference>
<evidence type="ECO:0000313" key="8">
    <source>
        <dbReference type="EMBL" id="KXA91792.1"/>
    </source>
</evidence>
<evidence type="ECO:0000256" key="4">
    <source>
        <dbReference type="NCBIfam" id="TIGR00260"/>
    </source>
</evidence>
<comment type="similarity">
    <text evidence="2">Belongs to the threonine synthase family.</text>
</comment>
<dbReference type="GO" id="GO:0004795">
    <property type="term" value="F:threonine synthase activity"/>
    <property type="evidence" value="ECO:0007669"/>
    <property type="project" value="UniProtKB-UniRule"/>
</dbReference>
<dbReference type="InterPro" id="IPR037158">
    <property type="entry name" value="Thr_synth_N_sf"/>
</dbReference>
<evidence type="ECO:0000259" key="6">
    <source>
        <dbReference type="Pfam" id="PF00291"/>
    </source>
</evidence>
<dbReference type="InterPro" id="IPR029144">
    <property type="entry name" value="Thr_synth_N"/>
</dbReference>
<dbReference type="InterPro" id="IPR004450">
    <property type="entry name" value="Thr_synthase-like"/>
</dbReference>
<dbReference type="PANTHER" id="PTHR43515:SF1">
    <property type="entry name" value="THREONINE SYNTHASE-LIKE 1"/>
    <property type="match status" value="1"/>
</dbReference>
<dbReference type="Proteomes" id="UP000070195">
    <property type="component" value="Unassembled WGS sequence"/>
</dbReference>
<feature type="domain" description="Threonine synthase N-terminal" evidence="7">
    <location>
        <begin position="2"/>
        <end position="79"/>
    </location>
</feature>
<comment type="cofactor">
    <cofactor evidence="1 5">
        <name>pyridoxal 5'-phosphate</name>
        <dbReference type="ChEBI" id="CHEBI:597326"/>
    </cofactor>
</comment>
<dbReference type="Pfam" id="PF00291">
    <property type="entry name" value="PALP"/>
    <property type="match status" value="1"/>
</dbReference>
<keyword evidence="3 5" id="KW-0663">Pyridoxal phosphate</keyword>
<reference evidence="8 9" key="1">
    <citation type="journal article" date="2016" name="Sci. Rep.">
        <title>Metabolic traits of an uncultured archaeal lineage -MSBL1- from brine pools of the Red Sea.</title>
        <authorList>
            <person name="Mwirichia R."/>
            <person name="Alam I."/>
            <person name="Rashid M."/>
            <person name="Vinu M."/>
            <person name="Ba-Alawi W."/>
            <person name="Anthony Kamau A."/>
            <person name="Kamanda Ngugi D."/>
            <person name="Goker M."/>
            <person name="Klenk H.P."/>
            <person name="Bajic V."/>
            <person name="Stingl U."/>
        </authorList>
    </citation>
    <scope>NUCLEOTIDE SEQUENCE [LARGE SCALE GENOMIC DNA]</scope>
    <source>
        <strain evidence="8">SCGC-AAA259D18</strain>
    </source>
</reference>
<proteinExistence type="inferred from homology"/>
<comment type="caution">
    <text evidence="8">The sequence shown here is derived from an EMBL/GenBank/DDBJ whole genome shotgun (WGS) entry which is preliminary data.</text>
</comment>
<keyword evidence="9" id="KW-1185">Reference proteome</keyword>
<dbReference type="GO" id="GO:0005737">
    <property type="term" value="C:cytoplasm"/>
    <property type="evidence" value="ECO:0007669"/>
    <property type="project" value="TreeGrafter"/>
</dbReference>
<dbReference type="NCBIfam" id="TIGR00260">
    <property type="entry name" value="thrC"/>
    <property type="match status" value="1"/>
</dbReference>
<dbReference type="InterPro" id="IPR001926">
    <property type="entry name" value="TrpB-like_PALP"/>
</dbReference>
<dbReference type="CDD" id="cd01560">
    <property type="entry name" value="Thr-synth_2"/>
    <property type="match status" value="1"/>
</dbReference>
<name>A0A133UC64_9EURY</name>
<evidence type="ECO:0000259" key="7">
    <source>
        <dbReference type="Pfam" id="PF14821"/>
    </source>
</evidence>
<dbReference type="PANTHER" id="PTHR43515">
    <property type="entry name" value="THREONINE SYNTHASE-LIKE 1"/>
    <property type="match status" value="1"/>
</dbReference>
<dbReference type="SUPFAM" id="SSF53686">
    <property type="entry name" value="Tryptophan synthase beta subunit-like PLP-dependent enzymes"/>
    <property type="match status" value="1"/>
</dbReference>
<gene>
    <name evidence="8" type="ORF">AKJ63_00940</name>
</gene>
<accession>A0A133UC64</accession>
<evidence type="ECO:0000313" key="9">
    <source>
        <dbReference type="Proteomes" id="UP000070195"/>
    </source>
</evidence>
<dbReference type="GO" id="GO:0009088">
    <property type="term" value="P:threonine biosynthetic process"/>
    <property type="evidence" value="ECO:0007669"/>
    <property type="project" value="UniProtKB-UniRule"/>
</dbReference>
<protein>
    <recommendedName>
        <fullName evidence="4">Threonine synthase</fullName>
        <ecNumber evidence="4">4.2.3.1</ecNumber>
    </recommendedName>
</protein>
<sequence>MKYESTRGNFEKVTSSEAIQLGMVPKGGLFVPERVPEFSEKEIREMEGEKYREIAHRVLRKFLTNFSGETLGKTIDSSYRENFEAEEVVPTVKLEEGVHLIELWHGPTAAFKDVPLQFMPRLLSRAIERETVVLVATSGDTGKAALEGFKDVKGTRIIVFYPKESVSRMQELQMTTTGGSNTAVVALEGDFDDCQNGVKDVFADWEFQSEFPQRFSSANSINWGRLAPQIVYWITSYLQLSAKGELEVEEEVDIVVPTGNFGDILSAYYARRMGLPVNKLVCASNENRVLADFFRTGTYDANRELKRTSSPAMDILISSNLERFLYHETGRDPERISSWYESLDKDGRFTVDGKTKERMDRVIHGEYATEDETLETISRIYEDHGYPLDPHTAVGVKCFEKYGERVERGKTALIASTANPHKFAPAVMKALSDREWEGREFEALDELKEKTGWPIHRSLRNLKEAEIRHDYTCPRDGIRDIIRKILRN</sequence>